<protein>
    <submittedName>
        <fullName evidence="2">DUF4837 family protein</fullName>
    </submittedName>
</protein>
<accession>A0A9D1E0N3</accession>
<feature type="signal peptide" evidence="1">
    <location>
        <begin position="1"/>
        <end position="22"/>
    </location>
</feature>
<dbReference type="Pfam" id="PF16125">
    <property type="entry name" value="DUF4837"/>
    <property type="match status" value="1"/>
</dbReference>
<dbReference type="Proteomes" id="UP000886744">
    <property type="component" value="Unassembled WGS sequence"/>
</dbReference>
<evidence type="ECO:0000313" key="2">
    <source>
        <dbReference type="EMBL" id="HIR62432.1"/>
    </source>
</evidence>
<dbReference type="InterPro" id="IPR032286">
    <property type="entry name" value="DUF4837"/>
</dbReference>
<dbReference type="AlphaFoldDB" id="A0A9D1E0N3"/>
<keyword evidence="1" id="KW-0732">Signal</keyword>
<gene>
    <name evidence="2" type="ORF">IAC94_02760</name>
</gene>
<evidence type="ECO:0000256" key="1">
    <source>
        <dbReference type="SAM" id="SignalP"/>
    </source>
</evidence>
<organism evidence="2 3">
    <name type="scientific">Candidatus Coprenecus avistercoris</name>
    <dbReference type="NCBI Taxonomy" id="2840730"/>
    <lineage>
        <taxon>Bacteria</taxon>
        <taxon>Pseudomonadati</taxon>
        <taxon>Bacteroidota</taxon>
        <taxon>Bacteroidia</taxon>
        <taxon>Bacteroidales</taxon>
        <taxon>Rikenellaceae</taxon>
        <taxon>Rikenellaceae incertae sedis</taxon>
        <taxon>Candidatus Coprenecus</taxon>
    </lineage>
</organism>
<reference evidence="2" key="1">
    <citation type="submission" date="2020-10" db="EMBL/GenBank/DDBJ databases">
        <authorList>
            <person name="Gilroy R."/>
        </authorList>
    </citation>
    <scope>NUCLEOTIDE SEQUENCE</scope>
    <source>
        <strain evidence="2">ChiHjej13B12-12457</strain>
    </source>
</reference>
<name>A0A9D1E0N3_9BACT</name>
<sequence length="334" mass="38377">MRNRIFFRTAVLLLLSALVLTACNRKPKDREQYLPNITGNAGEVLVVINKGYWEGELGSTLREILAGEYPFLPQREAVFKLFNATPGGFTGSYLLHRNIVIVNVSPEVDTTGIRMTRNSWAKPQVIVTVSATTPEEASELISDNRELIVNTIEQAERDRLIASSKKYEDKEVRMAVTENIGGSPYFPTGFTMKKNTPEFMWISQETTYVNQGILIFKFPYTDSSQLTPEYLKNKLHDLWQANVPGMRENSYMTFNKVIDPGFNNIEYNGQTMVEMRGLWEVENDYMGGPFVCHIFPDPARENIIILNAFVYAPKYDKRKYLRQVESIIYSFDWK</sequence>
<evidence type="ECO:0000313" key="3">
    <source>
        <dbReference type="Proteomes" id="UP000886744"/>
    </source>
</evidence>
<reference evidence="2" key="2">
    <citation type="journal article" date="2021" name="PeerJ">
        <title>Extensive microbial diversity within the chicken gut microbiome revealed by metagenomics and culture.</title>
        <authorList>
            <person name="Gilroy R."/>
            <person name="Ravi A."/>
            <person name="Getino M."/>
            <person name="Pursley I."/>
            <person name="Horton D.L."/>
            <person name="Alikhan N.F."/>
            <person name="Baker D."/>
            <person name="Gharbi K."/>
            <person name="Hall N."/>
            <person name="Watson M."/>
            <person name="Adriaenssens E.M."/>
            <person name="Foster-Nyarko E."/>
            <person name="Jarju S."/>
            <person name="Secka A."/>
            <person name="Antonio M."/>
            <person name="Oren A."/>
            <person name="Chaudhuri R.R."/>
            <person name="La Ragione R."/>
            <person name="Hildebrand F."/>
            <person name="Pallen M.J."/>
        </authorList>
    </citation>
    <scope>NUCLEOTIDE SEQUENCE</scope>
    <source>
        <strain evidence="2">ChiHjej13B12-12457</strain>
    </source>
</reference>
<dbReference type="EMBL" id="DVHI01000034">
    <property type="protein sequence ID" value="HIR62432.1"/>
    <property type="molecule type" value="Genomic_DNA"/>
</dbReference>
<dbReference type="PROSITE" id="PS51257">
    <property type="entry name" value="PROKAR_LIPOPROTEIN"/>
    <property type="match status" value="1"/>
</dbReference>
<feature type="chain" id="PRO_5039204988" evidence="1">
    <location>
        <begin position="23"/>
        <end position="334"/>
    </location>
</feature>
<comment type="caution">
    <text evidence="2">The sequence shown here is derived from an EMBL/GenBank/DDBJ whole genome shotgun (WGS) entry which is preliminary data.</text>
</comment>
<proteinExistence type="predicted"/>